<feature type="region of interest" description="Disordered" evidence="1">
    <location>
        <begin position="236"/>
        <end position="267"/>
    </location>
</feature>
<dbReference type="STRING" id="215250.A0A316YJP3"/>
<feature type="signal peptide" evidence="2">
    <location>
        <begin position="1"/>
        <end position="18"/>
    </location>
</feature>
<dbReference type="GeneID" id="37045199"/>
<feature type="chain" id="PRO_5016244182" description="Carbohydrate-binding module family 13 protein" evidence="2">
    <location>
        <begin position="19"/>
        <end position="284"/>
    </location>
</feature>
<dbReference type="Proteomes" id="UP000245768">
    <property type="component" value="Unassembled WGS sequence"/>
</dbReference>
<keyword evidence="2" id="KW-0732">Signal</keyword>
<evidence type="ECO:0000313" key="4">
    <source>
        <dbReference type="Proteomes" id="UP000245768"/>
    </source>
</evidence>
<dbReference type="OrthoDB" id="2564904at2759"/>
<protein>
    <recommendedName>
        <fullName evidence="5">Carbohydrate-binding module family 13 protein</fullName>
    </recommendedName>
</protein>
<accession>A0A316YJP3</accession>
<evidence type="ECO:0000256" key="1">
    <source>
        <dbReference type="SAM" id="MobiDB-lite"/>
    </source>
</evidence>
<proteinExistence type="predicted"/>
<gene>
    <name evidence="3" type="ORF">FA10DRAFT_275779</name>
</gene>
<evidence type="ECO:0000313" key="3">
    <source>
        <dbReference type="EMBL" id="PWN89637.1"/>
    </source>
</evidence>
<keyword evidence="4" id="KW-1185">Reference proteome</keyword>
<dbReference type="AlphaFoldDB" id="A0A316YJP3"/>
<dbReference type="RefSeq" id="XP_025376835.1">
    <property type="nucleotide sequence ID" value="XM_025523283.1"/>
</dbReference>
<evidence type="ECO:0008006" key="5">
    <source>
        <dbReference type="Google" id="ProtNLM"/>
    </source>
</evidence>
<evidence type="ECO:0000256" key="2">
    <source>
        <dbReference type="SAM" id="SignalP"/>
    </source>
</evidence>
<feature type="compositionally biased region" description="Polar residues" evidence="1">
    <location>
        <begin position="244"/>
        <end position="258"/>
    </location>
</feature>
<organism evidence="3 4">
    <name type="scientific">Acaromyces ingoldii</name>
    <dbReference type="NCBI Taxonomy" id="215250"/>
    <lineage>
        <taxon>Eukaryota</taxon>
        <taxon>Fungi</taxon>
        <taxon>Dikarya</taxon>
        <taxon>Basidiomycota</taxon>
        <taxon>Ustilaginomycotina</taxon>
        <taxon>Exobasidiomycetes</taxon>
        <taxon>Exobasidiales</taxon>
        <taxon>Cryptobasidiaceae</taxon>
        <taxon>Acaromyces</taxon>
    </lineage>
</organism>
<dbReference type="InParanoid" id="A0A316YJP3"/>
<name>A0A316YJP3_9BASI</name>
<dbReference type="EMBL" id="KZ819637">
    <property type="protein sequence ID" value="PWN89637.1"/>
    <property type="molecule type" value="Genomic_DNA"/>
</dbReference>
<reference evidence="3 4" key="1">
    <citation type="journal article" date="2018" name="Mol. Biol. Evol.">
        <title>Broad Genomic Sampling Reveals a Smut Pathogenic Ancestry of the Fungal Clade Ustilaginomycotina.</title>
        <authorList>
            <person name="Kijpornyongpan T."/>
            <person name="Mondo S.J."/>
            <person name="Barry K."/>
            <person name="Sandor L."/>
            <person name="Lee J."/>
            <person name="Lipzen A."/>
            <person name="Pangilinan J."/>
            <person name="LaButti K."/>
            <person name="Hainaut M."/>
            <person name="Henrissat B."/>
            <person name="Grigoriev I.V."/>
            <person name="Spatafora J.W."/>
            <person name="Aime M.C."/>
        </authorList>
    </citation>
    <scope>NUCLEOTIDE SEQUENCE [LARGE SCALE GENOMIC DNA]</scope>
    <source>
        <strain evidence="3 4">MCA 4198</strain>
    </source>
</reference>
<sequence>MFKQVALLTLLALGAVKADYDPAHLPAKTDSAHGQSGYNDCVSRYGASSSTAKCQNIFLNSIKDFCLFAPPTTDSIGNSEEHEVAYCMKSGYGTRLIPDGTITGAHFLKTPSYVQITGVGKLTKLNIAKGDEGGELDPHGATGAGNPIGGLVFTRAFTGNFQQIHEWQNFMSASEFCFRGCIGTYAKEWCPHIYDVMGCYWNEPANYNKGQFEQCDGTEGQWPGVYSGSTFYQGQKHTPAAQAPGSSSNCRQYASISNGPAAKTPSKRQVMATQVAARDFDFDM</sequence>